<sequence length="314" mass="36328">MTMSGLPAQLWGYALDHVVCVYNNTPQELLNQRTPYEVLFTKPSRLHMLKTFGYLAYMYVPKLEHVQAVESSDAMRMERKNWVNICAIPRSAQIKPPAPSGLQGRAPCIPIPPLHGQTCAWERDRQGKIYYLPGDNRQVRRRQRRTKCPKWEALCSTENARTIKKPKIYEVNSVSNKIVEPQTFRDVYKSEYRRDWIEATNTECQAMLINNVWELVPLPADRKTLKCMWVWKVKYDADESLERFEARLCLKGYLQIAGVDFTDPYAAPVLRLHSLGLLCALVATLVLETAQRDVKTAFLNGDLDEDNYMEQPER</sequence>
<comment type="caution">
    <text evidence="2">The sequence shown here is derived from an EMBL/GenBank/DDBJ whole genome shotgun (WGS) entry which is preliminary data.</text>
</comment>
<evidence type="ECO:0000313" key="2">
    <source>
        <dbReference type="EMBL" id="KAF0724246.1"/>
    </source>
</evidence>
<dbReference type="Proteomes" id="UP000481153">
    <property type="component" value="Unassembled WGS sequence"/>
</dbReference>
<dbReference type="AlphaFoldDB" id="A0A6G0WD18"/>
<name>A0A6G0WD18_9STRA</name>
<protein>
    <recommendedName>
        <fullName evidence="1">Reverse transcriptase Ty1/copia-type domain-containing protein</fullName>
    </recommendedName>
</protein>
<dbReference type="EMBL" id="VJMJ01000275">
    <property type="protein sequence ID" value="KAF0724246.1"/>
    <property type="molecule type" value="Genomic_DNA"/>
</dbReference>
<keyword evidence="3" id="KW-1185">Reference proteome</keyword>
<gene>
    <name evidence="2" type="ORF">Ae201684_017026</name>
</gene>
<evidence type="ECO:0000313" key="3">
    <source>
        <dbReference type="Proteomes" id="UP000481153"/>
    </source>
</evidence>
<accession>A0A6G0WD18</accession>
<dbReference type="Pfam" id="PF07727">
    <property type="entry name" value="RVT_2"/>
    <property type="match status" value="1"/>
</dbReference>
<dbReference type="InterPro" id="IPR013103">
    <property type="entry name" value="RVT_2"/>
</dbReference>
<reference evidence="2 3" key="1">
    <citation type="submission" date="2019-07" db="EMBL/GenBank/DDBJ databases">
        <title>Genomics analysis of Aphanomyces spp. identifies a new class of oomycete effector associated with host adaptation.</title>
        <authorList>
            <person name="Gaulin E."/>
        </authorList>
    </citation>
    <scope>NUCLEOTIDE SEQUENCE [LARGE SCALE GENOMIC DNA]</scope>
    <source>
        <strain evidence="2 3">ATCC 201684</strain>
    </source>
</reference>
<feature type="domain" description="Reverse transcriptase Ty1/copia-type" evidence="1">
    <location>
        <begin position="210"/>
        <end position="312"/>
    </location>
</feature>
<evidence type="ECO:0000259" key="1">
    <source>
        <dbReference type="Pfam" id="PF07727"/>
    </source>
</evidence>
<dbReference type="VEuPathDB" id="FungiDB:AeMF1_019971"/>
<organism evidence="2 3">
    <name type="scientific">Aphanomyces euteiches</name>
    <dbReference type="NCBI Taxonomy" id="100861"/>
    <lineage>
        <taxon>Eukaryota</taxon>
        <taxon>Sar</taxon>
        <taxon>Stramenopiles</taxon>
        <taxon>Oomycota</taxon>
        <taxon>Saprolegniomycetes</taxon>
        <taxon>Saprolegniales</taxon>
        <taxon>Verrucalvaceae</taxon>
        <taxon>Aphanomyces</taxon>
    </lineage>
</organism>
<proteinExistence type="predicted"/>